<comment type="catalytic activity">
    <reaction evidence="1">
        <text>a phosphate monoester + H2O = an alcohol + phosphate</text>
        <dbReference type="Rhea" id="RHEA:15017"/>
        <dbReference type="ChEBI" id="CHEBI:15377"/>
        <dbReference type="ChEBI" id="CHEBI:30879"/>
        <dbReference type="ChEBI" id="CHEBI:43474"/>
        <dbReference type="ChEBI" id="CHEBI:67140"/>
        <dbReference type="EC" id="3.1.3.2"/>
    </reaction>
</comment>
<dbReference type="InterPro" id="IPR050645">
    <property type="entry name" value="Histidine_acid_phosphatase"/>
</dbReference>
<dbReference type="CDD" id="cd07061">
    <property type="entry name" value="HP_HAP_like"/>
    <property type="match status" value="1"/>
</dbReference>
<evidence type="ECO:0000313" key="4">
    <source>
        <dbReference type="EMBL" id="CAB3396564.1"/>
    </source>
</evidence>
<comment type="similarity">
    <text evidence="2">Belongs to the histidine acid phosphatase family.</text>
</comment>
<accession>A0A8S1E522</accession>
<dbReference type="InterPro" id="IPR029033">
    <property type="entry name" value="His_PPase_superfam"/>
</dbReference>
<dbReference type="PANTHER" id="PTHR11567:SF34">
    <property type="entry name" value="INTESTINAL ACID PHOSPHATASE"/>
    <property type="match status" value="1"/>
</dbReference>
<evidence type="ECO:0000256" key="3">
    <source>
        <dbReference type="SAM" id="SignalP"/>
    </source>
</evidence>
<dbReference type="InterPro" id="IPR000560">
    <property type="entry name" value="His_Pase_clade-2"/>
</dbReference>
<dbReference type="PANTHER" id="PTHR11567">
    <property type="entry name" value="ACID PHOSPHATASE-RELATED"/>
    <property type="match status" value="1"/>
</dbReference>
<dbReference type="EMBL" id="CADEPM010000001">
    <property type="protein sequence ID" value="CAB3396564.1"/>
    <property type="molecule type" value="Genomic_DNA"/>
</dbReference>
<dbReference type="AlphaFoldDB" id="A0A8S1E522"/>
<dbReference type="InterPro" id="IPR033379">
    <property type="entry name" value="Acid_Pase_AS"/>
</dbReference>
<comment type="caution">
    <text evidence="4">The sequence shown here is derived from an EMBL/GenBank/DDBJ whole genome shotgun (WGS) entry which is preliminary data.</text>
</comment>
<organism evidence="4 5">
    <name type="scientific">Caenorhabditis bovis</name>
    <dbReference type="NCBI Taxonomy" id="2654633"/>
    <lineage>
        <taxon>Eukaryota</taxon>
        <taxon>Metazoa</taxon>
        <taxon>Ecdysozoa</taxon>
        <taxon>Nematoda</taxon>
        <taxon>Chromadorea</taxon>
        <taxon>Rhabditida</taxon>
        <taxon>Rhabditina</taxon>
        <taxon>Rhabditomorpha</taxon>
        <taxon>Rhabditoidea</taxon>
        <taxon>Rhabditidae</taxon>
        <taxon>Peloderinae</taxon>
        <taxon>Caenorhabditis</taxon>
    </lineage>
</organism>
<keyword evidence="3" id="KW-0732">Signal</keyword>
<evidence type="ECO:0008006" key="6">
    <source>
        <dbReference type="Google" id="ProtNLM"/>
    </source>
</evidence>
<evidence type="ECO:0000256" key="2">
    <source>
        <dbReference type="ARBA" id="ARBA00005375"/>
    </source>
</evidence>
<dbReference type="PROSITE" id="PS00616">
    <property type="entry name" value="HIS_ACID_PHOSPHAT_1"/>
    <property type="match status" value="1"/>
</dbReference>
<dbReference type="Pfam" id="PF00328">
    <property type="entry name" value="His_Phos_2"/>
    <property type="match status" value="1"/>
</dbReference>
<dbReference type="Proteomes" id="UP000494206">
    <property type="component" value="Unassembled WGS sequence"/>
</dbReference>
<feature type="chain" id="PRO_5035753201" description="Acid phosphatase" evidence="3">
    <location>
        <begin position="21"/>
        <end position="403"/>
    </location>
</feature>
<dbReference type="SUPFAM" id="SSF53254">
    <property type="entry name" value="Phosphoglycerate mutase-like"/>
    <property type="match status" value="1"/>
</dbReference>
<dbReference type="GO" id="GO:0003993">
    <property type="term" value="F:acid phosphatase activity"/>
    <property type="evidence" value="ECO:0007669"/>
    <property type="project" value="UniProtKB-EC"/>
</dbReference>
<evidence type="ECO:0000313" key="5">
    <source>
        <dbReference type="Proteomes" id="UP000494206"/>
    </source>
</evidence>
<name>A0A8S1E522_9PELO</name>
<proteinExistence type="inferred from homology"/>
<evidence type="ECO:0000256" key="1">
    <source>
        <dbReference type="ARBA" id="ARBA00000032"/>
    </source>
</evidence>
<dbReference type="Gene3D" id="3.40.50.1240">
    <property type="entry name" value="Phosphoglycerate mutase-like"/>
    <property type="match status" value="1"/>
</dbReference>
<reference evidence="4 5" key="1">
    <citation type="submission" date="2020-04" db="EMBL/GenBank/DDBJ databases">
        <authorList>
            <person name="Laetsch R D."/>
            <person name="Stevens L."/>
            <person name="Kumar S."/>
            <person name="Blaxter L. M."/>
        </authorList>
    </citation>
    <scope>NUCLEOTIDE SEQUENCE [LARGE SCALE GENOMIC DNA]</scope>
</reference>
<dbReference type="OrthoDB" id="258392at2759"/>
<keyword evidence="5" id="KW-1185">Reference proteome</keyword>
<feature type="signal peptide" evidence="3">
    <location>
        <begin position="1"/>
        <end position="20"/>
    </location>
</feature>
<protein>
    <recommendedName>
        <fullName evidence="6">Acid phosphatase</fullName>
    </recommendedName>
</protein>
<sequence length="403" mass="46491">MPSQLWYLVLLLFAIQEVRSQRKLVFVQALWRHGDRAPLQFPYPNDKYTEEYWDRGWSQLTSLGMTQLRELGTFFRQSYIDTGFVSSNFSTKEIYLRSSDSDRALVSAQSFLYGMYPATGNFRFDNNIDWQPIPVHANSPGEPDLVCKTTAIKCARRDELVDNDDAQDAEFYQKKYSDLFATLAESTGLPNLNYTDVNGLYDITRELIHNMTDLQPSWVFRTWPQYDNRTSLDIITEMRAQRMVNLYNTEEKSKLAGGTVINAWISNVNQFINQTDTLKMHLYSSHDGVVMALMNALGIADGKMIPYASVIIMNIFEENNKYFVEMLYRNNTAVPPYAMSLPRCPQPCEFSTFSQNYQNMSVSSYAELMELCGTPLRDCNDAASLRLSVLFFSITVLMFRFLF</sequence>
<gene>
    <name evidence="4" type="ORF">CBOVIS_LOCUS95</name>
</gene>